<dbReference type="AlphaFoldDB" id="M5R8G8"/>
<protein>
    <submittedName>
        <fullName evidence="1">Uncharacterized protein</fullName>
    </submittedName>
</protein>
<dbReference type="Proteomes" id="UP000011991">
    <property type="component" value="Unassembled WGS sequence"/>
</dbReference>
<proteinExistence type="predicted"/>
<gene>
    <name evidence="1" type="ORF">RMSM_07300</name>
</gene>
<comment type="caution">
    <text evidence="1">The sequence shown here is derived from an EMBL/GenBank/DDBJ whole genome shotgun (WGS) entry which is preliminary data.</text>
</comment>
<dbReference type="EMBL" id="ANOG01001042">
    <property type="protein sequence ID" value="EMI15773.1"/>
    <property type="molecule type" value="Genomic_DNA"/>
</dbReference>
<keyword evidence="2" id="KW-1185">Reference proteome</keyword>
<evidence type="ECO:0000313" key="2">
    <source>
        <dbReference type="Proteomes" id="UP000011991"/>
    </source>
</evidence>
<evidence type="ECO:0000313" key="1">
    <source>
        <dbReference type="EMBL" id="EMI15773.1"/>
    </source>
</evidence>
<reference evidence="1 2" key="1">
    <citation type="journal article" date="2013" name="Mar. Genomics">
        <title>Expression of sulfatases in Rhodopirellula baltica and the diversity of sulfatases in the genus Rhodopirellula.</title>
        <authorList>
            <person name="Wegner C.E."/>
            <person name="Richter-Heitmann T."/>
            <person name="Klindworth A."/>
            <person name="Klockow C."/>
            <person name="Richter M."/>
            <person name="Achstetter T."/>
            <person name="Glockner F.O."/>
            <person name="Harder J."/>
        </authorList>
    </citation>
    <scope>NUCLEOTIDE SEQUENCE [LARGE SCALE GENOMIC DNA]</scope>
    <source>
        <strain evidence="1 2">SM1</strain>
    </source>
</reference>
<organism evidence="1 2">
    <name type="scientific">Rhodopirellula maiorica SM1</name>
    <dbReference type="NCBI Taxonomy" id="1265738"/>
    <lineage>
        <taxon>Bacteria</taxon>
        <taxon>Pseudomonadati</taxon>
        <taxon>Planctomycetota</taxon>
        <taxon>Planctomycetia</taxon>
        <taxon>Pirellulales</taxon>
        <taxon>Pirellulaceae</taxon>
        <taxon>Novipirellula</taxon>
    </lineage>
</organism>
<sequence length="44" mass="5191">MLNDQIKKPSAAVDPRRTLYKTLARVLLQYACLDCLWDRDYYLG</sequence>
<name>M5R8G8_9BACT</name>
<accession>M5R8G8</accession>